<dbReference type="PROSITE" id="PS50039">
    <property type="entry name" value="FORK_HEAD_3"/>
    <property type="match status" value="1"/>
</dbReference>
<organism evidence="6">
    <name type="scientific">Halisarca dujardinii</name>
    <name type="common">Dujardin's slime sponge</name>
    <dbReference type="NCBI Taxonomy" id="2583056"/>
    <lineage>
        <taxon>Eukaryota</taxon>
        <taxon>Metazoa</taxon>
        <taxon>Porifera</taxon>
        <taxon>Demospongiae</taxon>
        <taxon>Verongimorpha</taxon>
        <taxon>Chondrillida</taxon>
        <taxon>Halisarcidae</taxon>
        <taxon>Halisarca</taxon>
    </lineage>
</organism>
<dbReference type="SUPFAM" id="SSF46785">
    <property type="entry name" value="Winged helix' DNA-binding domain"/>
    <property type="match status" value="1"/>
</dbReference>
<dbReference type="EMBL" id="OR460164">
    <property type="protein sequence ID" value="WNS50087.1"/>
    <property type="molecule type" value="mRNA"/>
</dbReference>
<dbReference type="Pfam" id="PF00250">
    <property type="entry name" value="Forkhead"/>
    <property type="match status" value="1"/>
</dbReference>
<dbReference type="InterPro" id="IPR050211">
    <property type="entry name" value="FOX_domain-containing"/>
</dbReference>
<proteinExistence type="evidence at transcript level"/>
<dbReference type="InterPro" id="IPR018122">
    <property type="entry name" value="TF_fork_head_CS_1"/>
</dbReference>
<reference evidence="6" key="1">
    <citation type="submission" date="2023-08" db="EMBL/GenBank/DDBJ databases">
        <authorList>
            <person name="Adameyko K."/>
            <person name="Kravchuk O."/>
            <person name="Lyupina Y."/>
        </authorList>
    </citation>
    <scope>NUCLEOTIDE SEQUENCE</scope>
</reference>
<keyword evidence="1 3" id="KW-0238">DNA-binding</keyword>
<dbReference type="Gene3D" id="1.10.10.10">
    <property type="entry name" value="Winged helix-like DNA-binding domain superfamily/Winged helix DNA-binding domain"/>
    <property type="match status" value="1"/>
</dbReference>
<dbReference type="InterPro" id="IPR036388">
    <property type="entry name" value="WH-like_DNA-bd_sf"/>
</dbReference>
<evidence type="ECO:0000313" key="6">
    <source>
        <dbReference type="EMBL" id="WNS50087.1"/>
    </source>
</evidence>
<evidence type="ECO:0000256" key="2">
    <source>
        <dbReference type="ARBA" id="ARBA00023242"/>
    </source>
</evidence>
<feature type="domain" description="Fork-head" evidence="5">
    <location>
        <begin position="83"/>
        <end position="178"/>
    </location>
</feature>
<dbReference type="InterPro" id="IPR030456">
    <property type="entry name" value="TF_fork_head_CS_2"/>
</dbReference>
<evidence type="ECO:0000256" key="3">
    <source>
        <dbReference type="PROSITE-ProRule" id="PRU00089"/>
    </source>
</evidence>
<accession>A0AA96S0Z2</accession>
<dbReference type="PROSITE" id="PS00657">
    <property type="entry name" value="FORK_HEAD_1"/>
    <property type="match status" value="1"/>
</dbReference>
<dbReference type="SMART" id="SM00339">
    <property type="entry name" value="FH"/>
    <property type="match status" value="1"/>
</dbReference>
<protein>
    <submittedName>
        <fullName evidence="6">Forkhead box protein L2-like protein</fullName>
    </submittedName>
</protein>
<evidence type="ECO:0000256" key="1">
    <source>
        <dbReference type="ARBA" id="ARBA00023125"/>
    </source>
</evidence>
<evidence type="ECO:0000256" key="4">
    <source>
        <dbReference type="SAM" id="MobiDB-lite"/>
    </source>
</evidence>
<feature type="DNA-binding region" description="Fork-head" evidence="3">
    <location>
        <begin position="83"/>
        <end position="178"/>
    </location>
</feature>
<evidence type="ECO:0000259" key="5">
    <source>
        <dbReference type="PROSITE" id="PS50039"/>
    </source>
</evidence>
<dbReference type="GO" id="GO:0000978">
    <property type="term" value="F:RNA polymerase II cis-regulatory region sequence-specific DNA binding"/>
    <property type="evidence" value="ECO:0007669"/>
    <property type="project" value="TreeGrafter"/>
</dbReference>
<dbReference type="InterPro" id="IPR036390">
    <property type="entry name" value="WH_DNA-bd_sf"/>
</dbReference>
<keyword evidence="2 3" id="KW-0539">Nucleus</keyword>
<dbReference type="GO" id="GO:0030154">
    <property type="term" value="P:cell differentiation"/>
    <property type="evidence" value="ECO:0007669"/>
    <property type="project" value="TreeGrafter"/>
</dbReference>
<dbReference type="PANTHER" id="PTHR11829:SF343">
    <property type="entry name" value="FORK-HEAD DOMAIN-CONTAINING PROTEIN"/>
    <property type="match status" value="1"/>
</dbReference>
<comment type="subcellular location">
    <subcellularLocation>
        <location evidence="3">Nucleus</location>
    </subcellularLocation>
</comment>
<sequence length="323" mass="36154">MMPVAIAVVPQVSVASPVEGSDSSSEVYNHPNSVSEVNEEEFRLAMQRSMSMNNRKVPPEPVPTIPARMIKLDATTKRESLTKPPYSYVALISMAIENDQRKRLTLNGIYDFITDKFPYYAQRENQGWKNSIRHNLSLHECFTKLPEKGGKNGKSHFWTLDPSNEVIFEEGNYRRRRRRPVKKPSTPYPAIYGSYPYPSQQLRQDMIHGRHGGWESHPMLPGYPIQTPSNILPGQLQVQQGIHATPFAFSSPHAFPPDNSHRVSAAAMFGAYAGPYQTHNLALTPGLRATSALDQKPGVPMHPSSQGYMPSAVYQQQPGSNVL</sequence>
<dbReference type="PRINTS" id="PR00053">
    <property type="entry name" value="FORKHEAD"/>
</dbReference>
<dbReference type="GO" id="GO:0009653">
    <property type="term" value="P:anatomical structure morphogenesis"/>
    <property type="evidence" value="ECO:0007669"/>
    <property type="project" value="TreeGrafter"/>
</dbReference>
<dbReference type="GO" id="GO:0005634">
    <property type="term" value="C:nucleus"/>
    <property type="evidence" value="ECO:0007669"/>
    <property type="project" value="UniProtKB-SubCell"/>
</dbReference>
<name>A0AA96S0Z2_HALDU</name>
<dbReference type="InterPro" id="IPR001766">
    <property type="entry name" value="Fork_head_dom"/>
</dbReference>
<dbReference type="AlphaFoldDB" id="A0AA96S0Z2"/>
<feature type="region of interest" description="Disordered" evidence="4">
    <location>
        <begin position="301"/>
        <end position="323"/>
    </location>
</feature>
<dbReference type="PROSITE" id="PS00658">
    <property type="entry name" value="FORK_HEAD_2"/>
    <property type="match status" value="1"/>
</dbReference>
<dbReference type="FunFam" id="1.10.10.10:FF:000598">
    <property type="entry name" value="forkhead box protein I1 isoform X2"/>
    <property type="match status" value="1"/>
</dbReference>
<dbReference type="GO" id="GO:0000981">
    <property type="term" value="F:DNA-binding transcription factor activity, RNA polymerase II-specific"/>
    <property type="evidence" value="ECO:0007669"/>
    <property type="project" value="TreeGrafter"/>
</dbReference>
<feature type="compositionally biased region" description="Polar residues" evidence="4">
    <location>
        <begin position="303"/>
        <end position="323"/>
    </location>
</feature>
<dbReference type="PANTHER" id="PTHR11829">
    <property type="entry name" value="FORKHEAD BOX PROTEIN"/>
    <property type="match status" value="1"/>
</dbReference>